<dbReference type="NCBIfam" id="TIGR00212">
    <property type="entry name" value="hemC"/>
    <property type="match status" value="1"/>
</dbReference>
<comment type="pathway">
    <text evidence="2">Porphyrin-containing compound metabolism; protoporphyrin-IX biosynthesis; coproporphyrinogen-III from 5-aminolevulinate: step 2/4.</text>
</comment>
<dbReference type="SUPFAM" id="SSF53850">
    <property type="entry name" value="Periplasmic binding protein-like II"/>
    <property type="match status" value="1"/>
</dbReference>
<keyword evidence="5 8" id="KW-0808">Transferase</keyword>
<dbReference type="InterPro" id="IPR036803">
    <property type="entry name" value="Porphobilinogen_deaminase_C_sf"/>
</dbReference>
<evidence type="ECO:0000259" key="10">
    <source>
        <dbReference type="Pfam" id="PF03900"/>
    </source>
</evidence>
<dbReference type="RefSeq" id="WP_091349501.1">
    <property type="nucleotide sequence ID" value="NZ_FMAQ01000009.1"/>
</dbReference>
<dbReference type="Proteomes" id="UP000199670">
    <property type="component" value="Unassembled WGS sequence"/>
</dbReference>
<dbReference type="InterPro" id="IPR022417">
    <property type="entry name" value="Porphobilin_deaminase_N"/>
</dbReference>
<evidence type="ECO:0000256" key="6">
    <source>
        <dbReference type="ARBA" id="ARBA00023244"/>
    </source>
</evidence>
<proteinExistence type="inferred from homology"/>
<dbReference type="PRINTS" id="PR00151">
    <property type="entry name" value="PORPHBDMNASE"/>
</dbReference>
<evidence type="ECO:0000256" key="4">
    <source>
        <dbReference type="ARBA" id="ARBA00011245"/>
    </source>
</evidence>
<dbReference type="GO" id="GO:0006782">
    <property type="term" value="P:protoporphyrinogen IX biosynthetic process"/>
    <property type="evidence" value="ECO:0007669"/>
    <property type="project" value="UniProtKB-UniRule"/>
</dbReference>
<dbReference type="PROSITE" id="PS00533">
    <property type="entry name" value="PORPHOBILINOGEN_DEAM"/>
    <property type="match status" value="1"/>
</dbReference>
<sequence length="306" mass="33546">MNIRIATRKSPLALWQANFVKQQLLAAHPNLTVELIPMVTKGDVLLDSPLSKIGGKGLFVKQLEQAILNNEADIAVHSIKDIPAEFPEGLMLATICQRDEVRDAFVSNQYANLDQLPNGAIVGTSSLRRQCQLRAKYPHLQIKELRGNVGTRLAKLDNNEYDAIILASVGLKRLALEHRIKQYIDINLILPAVGQGAIGIETRSNDECLLSLLAPLDDNHSRQCIIAERAMNKALQGGCQVPIACYSQLNNDTLTLQGFVGCVDGSQIIRAELKGPASQAEQLGHNLAKQLLNQGADKILRELIDE</sequence>
<evidence type="ECO:0000256" key="3">
    <source>
        <dbReference type="ARBA" id="ARBA00005638"/>
    </source>
</evidence>
<keyword evidence="6 8" id="KW-0627">Porphyrin biosynthesis</keyword>
<dbReference type="Gene3D" id="3.30.160.40">
    <property type="entry name" value="Porphobilinogen deaminase, C-terminal domain"/>
    <property type="match status" value="1"/>
</dbReference>
<dbReference type="Gene3D" id="3.40.190.10">
    <property type="entry name" value="Periplasmic binding protein-like II"/>
    <property type="match status" value="2"/>
</dbReference>
<dbReference type="EMBL" id="FMAQ01000009">
    <property type="protein sequence ID" value="SCC19572.1"/>
    <property type="molecule type" value="Genomic_DNA"/>
</dbReference>
<dbReference type="InterPro" id="IPR000860">
    <property type="entry name" value="HemC"/>
</dbReference>
<evidence type="ECO:0000256" key="8">
    <source>
        <dbReference type="HAMAP-Rule" id="MF_00260"/>
    </source>
</evidence>
<dbReference type="AlphaFoldDB" id="A0A1C4CKG6"/>
<name>A0A1C4CKG6_9GAMM</name>
<dbReference type="CDD" id="cd13646">
    <property type="entry name" value="PBP2_EcHMBS_like"/>
    <property type="match status" value="1"/>
</dbReference>
<comment type="similarity">
    <text evidence="3 8">Belongs to the HMBS family.</text>
</comment>
<protein>
    <recommendedName>
        <fullName evidence="8">Porphobilinogen deaminase</fullName>
        <shortName evidence="8">PBG</shortName>
        <ecNumber evidence="8">2.5.1.61</ecNumber>
    </recommendedName>
    <alternativeName>
        <fullName evidence="8">Hydroxymethylbilane synthase</fullName>
        <shortName evidence="8">HMBS</shortName>
    </alternativeName>
    <alternativeName>
        <fullName evidence="8">Pre-uroporphyrinogen synthase</fullName>
    </alternativeName>
</protein>
<dbReference type="GO" id="GO:0005737">
    <property type="term" value="C:cytoplasm"/>
    <property type="evidence" value="ECO:0007669"/>
    <property type="project" value="UniProtKB-UniRule"/>
</dbReference>
<dbReference type="PANTHER" id="PTHR11557:SF0">
    <property type="entry name" value="PORPHOBILINOGEN DEAMINASE"/>
    <property type="match status" value="1"/>
</dbReference>
<gene>
    <name evidence="8" type="primary">hemC</name>
    <name evidence="11" type="ORF">GA0061081_10953</name>
</gene>
<dbReference type="InterPro" id="IPR022418">
    <property type="entry name" value="Porphobilinogen_deaminase_C"/>
</dbReference>
<dbReference type="EC" id="2.5.1.61" evidence="8"/>
<dbReference type="OrthoDB" id="9810298at2"/>
<dbReference type="GO" id="GO:0004418">
    <property type="term" value="F:hydroxymethylbilane synthase activity"/>
    <property type="evidence" value="ECO:0007669"/>
    <property type="project" value="UniProtKB-UniRule"/>
</dbReference>
<dbReference type="HAMAP" id="MF_00260">
    <property type="entry name" value="Porphobil_deam"/>
    <property type="match status" value="1"/>
</dbReference>
<evidence type="ECO:0000259" key="9">
    <source>
        <dbReference type="Pfam" id="PF01379"/>
    </source>
</evidence>
<comment type="cofactor">
    <cofactor evidence="8">
        <name>dipyrromethane</name>
        <dbReference type="ChEBI" id="CHEBI:60342"/>
    </cofactor>
    <text evidence="8">Binds 1 dipyrromethane group covalently.</text>
</comment>
<dbReference type="FunFam" id="3.40.190.10:FF:000005">
    <property type="entry name" value="Porphobilinogen deaminase"/>
    <property type="match status" value="1"/>
</dbReference>
<dbReference type="PIRSF" id="PIRSF001438">
    <property type="entry name" value="4pyrrol_synth_OHMeBilane_synth"/>
    <property type="match status" value="1"/>
</dbReference>
<evidence type="ECO:0000256" key="7">
    <source>
        <dbReference type="ARBA" id="ARBA00048169"/>
    </source>
</evidence>
<accession>A0A1C4CKG6</accession>
<dbReference type="PANTHER" id="PTHR11557">
    <property type="entry name" value="PORPHOBILINOGEN DEAMINASE"/>
    <property type="match status" value="1"/>
</dbReference>
<dbReference type="UniPathway" id="UPA00251">
    <property type="reaction ID" value="UER00319"/>
</dbReference>
<evidence type="ECO:0000256" key="2">
    <source>
        <dbReference type="ARBA" id="ARBA00004735"/>
    </source>
</evidence>
<organism evidence="11 12">
    <name type="scientific">Gilliamella bombicola</name>
    <dbReference type="NCBI Taxonomy" id="1798182"/>
    <lineage>
        <taxon>Bacteria</taxon>
        <taxon>Pseudomonadati</taxon>
        <taxon>Pseudomonadota</taxon>
        <taxon>Gammaproteobacteria</taxon>
        <taxon>Orbales</taxon>
        <taxon>Orbaceae</taxon>
        <taxon>Gilliamella</taxon>
    </lineage>
</organism>
<evidence type="ECO:0000313" key="12">
    <source>
        <dbReference type="Proteomes" id="UP000199670"/>
    </source>
</evidence>
<reference evidence="12" key="1">
    <citation type="submission" date="2016-08" db="EMBL/GenBank/DDBJ databases">
        <authorList>
            <person name="Varghese N."/>
            <person name="Submissions Spin"/>
        </authorList>
    </citation>
    <scope>NUCLEOTIDE SEQUENCE [LARGE SCALE GENOMIC DNA]</scope>
    <source>
        <strain evidence="12">R-53248</strain>
    </source>
</reference>
<comment type="function">
    <text evidence="1 8">Tetrapolymerization of the monopyrrole PBG into the hydroxymethylbilane pre-uroporphyrinogen in several discrete steps.</text>
</comment>
<evidence type="ECO:0000256" key="5">
    <source>
        <dbReference type="ARBA" id="ARBA00022679"/>
    </source>
</evidence>
<evidence type="ECO:0000256" key="1">
    <source>
        <dbReference type="ARBA" id="ARBA00002869"/>
    </source>
</evidence>
<dbReference type="InterPro" id="IPR022419">
    <property type="entry name" value="Porphobilin_deaminase_cofac_BS"/>
</dbReference>
<evidence type="ECO:0000313" key="11">
    <source>
        <dbReference type="EMBL" id="SCC19572.1"/>
    </source>
</evidence>
<dbReference type="STRING" id="1798182.GA0061081_10953"/>
<comment type="catalytic activity">
    <reaction evidence="7 8">
        <text>4 porphobilinogen + H2O = hydroxymethylbilane + 4 NH4(+)</text>
        <dbReference type="Rhea" id="RHEA:13185"/>
        <dbReference type="ChEBI" id="CHEBI:15377"/>
        <dbReference type="ChEBI" id="CHEBI:28938"/>
        <dbReference type="ChEBI" id="CHEBI:57845"/>
        <dbReference type="ChEBI" id="CHEBI:58126"/>
        <dbReference type="EC" id="2.5.1.61"/>
    </reaction>
</comment>
<dbReference type="Pfam" id="PF01379">
    <property type="entry name" value="Porphobil_deam"/>
    <property type="match status" value="1"/>
</dbReference>
<dbReference type="Pfam" id="PF03900">
    <property type="entry name" value="Porphobil_deamC"/>
    <property type="match status" value="1"/>
</dbReference>
<feature type="domain" description="Porphobilinogen deaminase N-terminal" evidence="9">
    <location>
        <begin position="3"/>
        <end position="208"/>
    </location>
</feature>
<feature type="modified residue" description="S-(dipyrrolylmethanemethyl)cysteine" evidence="8">
    <location>
        <position position="239"/>
    </location>
</feature>
<keyword evidence="12" id="KW-1185">Reference proteome</keyword>
<dbReference type="FunFam" id="3.40.190.10:FF:000004">
    <property type="entry name" value="Porphobilinogen deaminase"/>
    <property type="match status" value="1"/>
</dbReference>
<dbReference type="FunFam" id="3.30.160.40:FF:000002">
    <property type="entry name" value="Porphobilinogen deaminase"/>
    <property type="match status" value="1"/>
</dbReference>
<feature type="domain" description="Porphobilinogen deaminase C-terminal" evidence="10">
    <location>
        <begin position="223"/>
        <end position="293"/>
    </location>
</feature>
<comment type="miscellaneous">
    <text evidence="8">The porphobilinogen subunits are added to the dipyrromethane group.</text>
</comment>
<comment type="subunit">
    <text evidence="4 8">Monomer.</text>
</comment>
<dbReference type="SUPFAM" id="SSF54782">
    <property type="entry name" value="Porphobilinogen deaminase (hydroxymethylbilane synthase), C-terminal domain"/>
    <property type="match status" value="1"/>
</dbReference>